<dbReference type="NCBIfam" id="NF041437">
    <property type="entry name" value="TfpZ"/>
    <property type="match status" value="1"/>
</dbReference>
<organism evidence="2 3">
    <name type="scientific">Acinetobacter calcoaceticus</name>
    <dbReference type="NCBI Taxonomy" id="471"/>
    <lineage>
        <taxon>Bacteria</taxon>
        <taxon>Pseudomonadati</taxon>
        <taxon>Pseudomonadota</taxon>
        <taxon>Gammaproteobacteria</taxon>
        <taxon>Moraxellales</taxon>
        <taxon>Moraxellaceae</taxon>
        <taxon>Acinetobacter</taxon>
        <taxon>Acinetobacter calcoaceticus/baumannii complex</taxon>
    </lineage>
</organism>
<keyword evidence="1" id="KW-0812">Transmembrane</keyword>
<feature type="transmembrane region" description="Helical" evidence="1">
    <location>
        <begin position="75"/>
        <end position="94"/>
    </location>
</feature>
<dbReference type="EMBL" id="JAUSQP010000004">
    <property type="protein sequence ID" value="MDP9804341.1"/>
    <property type="molecule type" value="Genomic_DNA"/>
</dbReference>
<feature type="transmembrane region" description="Helical" evidence="1">
    <location>
        <begin position="7"/>
        <end position="31"/>
    </location>
</feature>
<keyword evidence="1" id="KW-0472">Membrane</keyword>
<keyword evidence="1" id="KW-1133">Transmembrane helix</keyword>
<evidence type="ECO:0008006" key="4">
    <source>
        <dbReference type="Google" id="ProtNLM"/>
    </source>
</evidence>
<comment type="caution">
    <text evidence="2">The sequence shown here is derived from an EMBL/GenBank/DDBJ whole genome shotgun (WGS) entry which is preliminary data.</text>
</comment>
<evidence type="ECO:0000313" key="3">
    <source>
        <dbReference type="Proteomes" id="UP001240164"/>
    </source>
</evidence>
<evidence type="ECO:0000256" key="1">
    <source>
        <dbReference type="SAM" id="Phobius"/>
    </source>
</evidence>
<gene>
    <name evidence="2" type="ORF">J2771_002618</name>
</gene>
<protein>
    <recommendedName>
        <fullName evidence="4">Type IV pilin accessory protein</fullName>
    </recommendedName>
</protein>
<reference evidence="2 3" key="1">
    <citation type="submission" date="2023-07" db="EMBL/GenBank/DDBJ databases">
        <title>Sorghum-associated microbial communities from plants grown in Nebraska, USA.</title>
        <authorList>
            <person name="Schachtman D."/>
        </authorList>
    </citation>
    <scope>NUCLEOTIDE SEQUENCE [LARGE SCALE GENOMIC DNA]</scope>
    <source>
        <strain evidence="2 3">CC146</strain>
    </source>
</reference>
<evidence type="ECO:0000313" key="2">
    <source>
        <dbReference type="EMBL" id="MDP9804341.1"/>
    </source>
</evidence>
<feature type="transmembrane region" description="Helical" evidence="1">
    <location>
        <begin position="43"/>
        <end position="63"/>
    </location>
</feature>
<dbReference type="AlphaFoldDB" id="A0ABD5APE1"/>
<dbReference type="Proteomes" id="UP001240164">
    <property type="component" value="Unassembled WGS sequence"/>
</dbReference>
<dbReference type="InterPro" id="IPR047814">
    <property type="entry name" value="TfpX/TfpZ-like"/>
</dbReference>
<accession>A0ABD5APE1</accession>
<name>A0ABD5APE1_ACICA</name>
<dbReference type="RefSeq" id="WP_307012270.1">
    <property type="nucleotide sequence ID" value="NZ_JAUSQP010000004.1"/>
</dbReference>
<sequence>MNKRFIFFLSHFSISILLALIIIAWVFLIWYPQPLAQAVGVTHIFLMMVAIDVVLGPILGFFVYKEGKKTLKFDLSVIILIQLSALGYGLYSIAQGRPVWLVYNVDRFELVRNNEIIDTNTQKVQAQFRNPSWFKPKFAAVQIAKNSEERSKNMFEELLGGVSLAQRPERYVGLAQVKPQIQKRAQNLNELEKYNSKQQVKTVLKEYPSADAWVPLKANAIDMVVLMNKNSAQVVKIVDLRPWK</sequence>
<proteinExistence type="predicted"/>